<evidence type="ECO:0000313" key="2">
    <source>
        <dbReference type="Proteomes" id="UP000078454"/>
    </source>
</evidence>
<dbReference type="EMBL" id="LYPB01000050">
    <property type="protein sequence ID" value="OAS20545.1"/>
    <property type="molecule type" value="Genomic_DNA"/>
</dbReference>
<dbReference type="Proteomes" id="UP000078454">
    <property type="component" value="Unassembled WGS sequence"/>
</dbReference>
<comment type="caution">
    <text evidence="1">The sequence shown here is derived from an EMBL/GenBank/DDBJ whole genome shotgun (WGS) entry which is preliminary data.</text>
</comment>
<protein>
    <submittedName>
        <fullName evidence="1">Uncharacterized protein</fullName>
    </submittedName>
</protein>
<name>A0A198AHJ8_9BACL</name>
<sequence length="68" mass="7503">MVVLKQMLTKQTHINNAMNKSSKDSSLWYRKLRVDATQTEDALNSLGSGHLDQLAAAVRDGRMTSVIG</sequence>
<reference evidence="1 2" key="1">
    <citation type="submission" date="2016-05" db="EMBL/GenBank/DDBJ databases">
        <title>Paenibacillus sp. 1ZS3-15 nov., isolated from the rhizosphere soil.</title>
        <authorList>
            <person name="Zhang X.X."/>
            <person name="Zhang J."/>
        </authorList>
    </citation>
    <scope>NUCLEOTIDE SEQUENCE [LARGE SCALE GENOMIC DNA]</scope>
    <source>
        <strain evidence="1 2">1ZS3-15</strain>
    </source>
</reference>
<keyword evidence="2" id="KW-1185">Reference proteome</keyword>
<proteinExistence type="predicted"/>
<gene>
    <name evidence="1" type="ORF">A8708_18480</name>
</gene>
<dbReference type="AlphaFoldDB" id="A0A198AHJ8"/>
<evidence type="ECO:0000313" key="1">
    <source>
        <dbReference type="EMBL" id="OAS20545.1"/>
    </source>
</evidence>
<organism evidence="1 2">
    <name type="scientific">Paenibacillus oryzisoli</name>
    <dbReference type="NCBI Taxonomy" id="1850517"/>
    <lineage>
        <taxon>Bacteria</taxon>
        <taxon>Bacillati</taxon>
        <taxon>Bacillota</taxon>
        <taxon>Bacilli</taxon>
        <taxon>Bacillales</taxon>
        <taxon>Paenibacillaceae</taxon>
        <taxon>Paenibacillus</taxon>
    </lineage>
</organism>
<accession>A0A198AHJ8</accession>